<dbReference type="EMBL" id="CM056744">
    <property type="protein sequence ID" value="KAJ8665321.1"/>
    <property type="molecule type" value="Genomic_DNA"/>
</dbReference>
<evidence type="ECO:0000313" key="1">
    <source>
        <dbReference type="EMBL" id="KAJ8665321.1"/>
    </source>
</evidence>
<organism evidence="1 2">
    <name type="scientific">Eretmocerus hayati</name>
    <dbReference type="NCBI Taxonomy" id="131215"/>
    <lineage>
        <taxon>Eukaryota</taxon>
        <taxon>Metazoa</taxon>
        <taxon>Ecdysozoa</taxon>
        <taxon>Arthropoda</taxon>
        <taxon>Hexapoda</taxon>
        <taxon>Insecta</taxon>
        <taxon>Pterygota</taxon>
        <taxon>Neoptera</taxon>
        <taxon>Endopterygota</taxon>
        <taxon>Hymenoptera</taxon>
        <taxon>Apocrita</taxon>
        <taxon>Proctotrupomorpha</taxon>
        <taxon>Chalcidoidea</taxon>
        <taxon>Aphelinidae</taxon>
        <taxon>Aphelininae</taxon>
        <taxon>Eretmocerus</taxon>
    </lineage>
</organism>
<accession>A0ACC2N3M1</accession>
<protein>
    <submittedName>
        <fullName evidence="1">Uncharacterized protein</fullName>
    </submittedName>
</protein>
<gene>
    <name evidence="1" type="ORF">QAD02_006983</name>
</gene>
<comment type="caution">
    <text evidence="1">The sequence shown here is derived from an EMBL/GenBank/DDBJ whole genome shotgun (WGS) entry which is preliminary data.</text>
</comment>
<reference evidence="1" key="1">
    <citation type="submission" date="2023-04" db="EMBL/GenBank/DDBJ databases">
        <title>A chromosome-level genome assembly of the parasitoid wasp Eretmocerus hayati.</title>
        <authorList>
            <person name="Zhong Y."/>
            <person name="Liu S."/>
            <person name="Liu Y."/>
        </authorList>
    </citation>
    <scope>NUCLEOTIDE SEQUENCE</scope>
    <source>
        <strain evidence="1">ZJU_SS_LIU_2023</strain>
    </source>
</reference>
<name>A0ACC2N3M1_9HYME</name>
<proteinExistence type="predicted"/>
<dbReference type="Proteomes" id="UP001239111">
    <property type="component" value="Chromosome 4"/>
</dbReference>
<evidence type="ECO:0000313" key="2">
    <source>
        <dbReference type="Proteomes" id="UP001239111"/>
    </source>
</evidence>
<keyword evidence="2" id="KW-1185">Reference proteome</keyword>
<sequence length="255" mass="29788">MKERERGDEGECEQKAERYVDGNQSRLERQHVDNAEEEEKGVKKGGKGQEKTKDKELLKLAIHKSSKAIRRKHRTFKQGKMEVQMSDLEHLQPVIDPLNKLSESLRDHEVETEKSFDEPVDLDITYGKYGDHTDDEEEEFKDAEIVPEEHIPVNYEDSNIIREIPRKSSLTGDHIRRPIRKKKRKSRTSHTPHLVQESKKTRQDNNSFSGSFIEQRSAIDVDVPLDESVREVLDHPQLWTNFLDMTHPKFRGVNE</sequence>